<protein>
    <submittedName>
        <fullName evidence="9">Sugar ABC transporter permease</fullName>
    </submittedName>
</protein>
<keyword evidence="2 7" id="KW-0813">Transport</keyword>
<proteinExistence type="inferred from homology"/>
<accession>A0A9X5GSX9</accession>
<dbReference type="GO" id="GO:0005886">
    <property type="term" value="C:plasma membrane"/>
    <property type="evidence" value="ECO:0007669"/>
    <property type="project" value="UniProtKB-SubCell"/>
</dbReference>
<dbReference type="PANTHER" id="PTHR30193:SF37">
    <property type="entry name" value="INNER MEMBRANE ABC TRANSPORTER PERMEASE PROTEIN YCJO"/>
    <property type="match status" value="1"/>
</dbReference>
<gene>
    <name evidence="9" type="ORF">D5281_07240</name>
</gene>
<feature type="transmembrane region" description="Helical" evidence="7">
    <location>
        <begin position="270"/>
        <end position="290"/>
    </location>
</feature>
<organism evidence="9 10">
    <name type="scientific">Parablautia muri</name>
    <dbReference type="NCBI Taxonomy" id="2320879"/>
    <lineage>
        <taxon>Bacteria</taxon>
        <taxon>Bacillati</taxon>
        <taxon>Bacillota</taxon>
        <taxon>Clostridia</taxon>
        <taxon>Lachnospirales</taxon>
        <taxon>Lachnospiraceae</taxon>
        <taxon>Parablautia</taxon>
    </lineage>
</organism>
<dbReference type="Gene3D" id="1.10.3720.10">
    <property type="entry name" value="MetI-like"/>
    <property type="match status" value="1"/>
</dbReference>
<keyword evidence="6 7" id="KW-0472">Membrane</keyword>
<dbReference type="EMBL" id="QZDT01000008">
    <property type="protein sequence ID" value="NBJ92397.1"/>
    <property type="molecule type" value="Genomic_DNA"/>
</dbReference>
<feature type="transmembrane region" description="Helical" evidence="7">
    <location>
        <begin position="24"/>
        <end position="50"/>
    </location>
</feature>
<feature type="transmembrane region" description="Helical" evidence="7">
    <location>
        <begin position="159"/>
        <end position="181"/>
    </location>
</feature>
<evidence type="ECO:0000256" key="5">
    <source>
        <dbReference type="ARBA" id="ARBA00022989"/>
    </source>
</evidence>
<dbReference type="SUPFAM" id="SSF161098">
    <property type="entry name" value="MetI-like"/>
    <property type="match status" value="1"/>
</dbReference>
<keyword evidence="5 7" id="KW-1133">Transmembrane helix</keyword>
<feature type="domain" description="ABC transmembrane type-1" evidence="8">
    <location>
        <begin position="81"/>
        <end position="286"/>
    </location>
</feature>
<dbReference type="SUPFAM" id="SSF160964">
    <property type="entry name" value="MalF N-terminal region-like"/>
    <property type="match status" value="1"/>
</dbReference>
<evidence type="ECO:0000313" key="9">
    <source>
        <dbReference type="EMBL" id="NBJ92397.1"/>
    </source>
</evidence>
<dbReference type="InterPro" id="IPR035906">
    <property type="entry name" value="MetI-like_sf"/>
</dbReference>
<evidence type="ECO:0000256" key="7">
    <source>
        <dbReference type="RuleBase" id="RU363032"/>
    </source>
</evidence>
<feature type="transmembrane region" description="Helical" evidence="7">
    <location>
        <begin position="119"/>
        <end position="139"/>
    </location>
</feature>
<keyword evidence="4 7" id="KW-0812">Transmembrane</keyword>
<dbReference type="InterPro" id="IPR000515">
    <property type="entry name" value="MetI-like"/>
</dbReference>
<dbReference type="GO" id="GO:0055085">
    <property type="term" value="P:transmembrane transport"/>
    <property type="evidence" value="ECO:0007669"/>
    <property type="project" value="InterPro"/>
</dbReference>
<name>A0A9X5GSX9_9FIRM</name>
<evidence type="ECO:0000256" key="2">
    <source>
        <dbReference type="ARBA" id="ARBA00022448"/>
    </source>
</evidence>
<evidence type="ECO:0000313" key="10">
    <source>
        <dbReference type="Proteomes" id="UP001154420"/>
    </source>
</evidence>
<keyword evidence="3" id="KW-1003">Cell membrane</keyword>
<dbReference type="CDD" id="cd06261">
    <property type="entry name" value="TM_PBP2"/>
    <property type="match status" value="1"/>
</dbReference>
<dbReference type="AlphaFoldDB" id="A0A9X5GSX9"/>
<evidence type="ECO:0000256" key="6">
    <source>
        <dbReference type="ARBA" id="ARBA00023136"/>
    </source>
</evidence>
<comment type="similarity">
    <text evidence="7">Belongs to the binding-protein-dependent transport system permease family.</text>
</comment>
<dbReference type="InterPro" id="IPR051393">
    <property type="entry name" value="ABC_transporter_permease"/>
</dbReference>
<reference evidence="9" key="1">
    <citation type="submission" date="2018-09" db="EMBL/GenBank/DDBJ databases">
        <title>Murine metabolic-syndrome-specific gut microbial biobank.</title>
        <authorList>
            <person name="Liu C."/>
        </authorList>
    </citation>
    <scope>NUCLEOTIDE SEQUENCE</scope>
    <source>
        <strain evidence="9">D42-62</strain>
    </source>
</reference>
<evidence type="ECO:0000256" key="4">
    <source>
        <dbReference type="ARBA" id="ARBA00022692"/>
    </source>
</evidence>
<sequence>MYAAEDRRRRGQGYCRMKKKMTKYLFVIPGFCFFAFAMLIPFVMGINIAFTNWDGVATEYRYIGLKNFVDIFKDARIRTPFYNTLEFALIGTVVSNVVSLCLAMLINSKFGKLKSVARTIFFIPVCFSSVLTAFLWKFLYREFISDLFGVKNLLGNPSWVIPAIVIIGVWNGAGINMLIYLSGLKNIPMELYEAARADGANVFQQFTRVTLPLLMPAFSVCVTLTLTSWLKEFATTLSATGGGPGGASRTVSIYVYENLYKYYKAGYGQAVSFLFSLCLIVIGLCVSSFFRKREVEL</sequence>
<evidence type="ECO:0000259" key="8">
    <source>
        <dbReference type="PROSITE" id="PS50928"/>
    </source>
</evidence>
<evidence type="ECO:0000256" key="1">
    <source>
        <dbReference type="ARBA" id="ARBA00004651"/>
    </source>
</evidence>
<dbReference type="Proteomes" id="UP001154420">
    <property type="component" value="Unassembled WGS sequence"/>
</dbReference>
<feature type="transmembrane region" description="Helical" evidence="7">
    <location>
        <begin position="87"/>
        <end position="107"/>
    </location>
</feature>
<comment type="caution">
    <text evidence="9">The sequence shown here is derived from an EMBL/GenBank/DDBJ whole genome shotgun (WGS) entry which is preliminary data.</text>
</comment>
<dbReference type="Pfam" id="PF00528">
    <property type="entry name" value="BPD_transp_1"/>
    <property type="match status" value="1"/>
</dbReference>
<evidence type="ECO:0000256" key="3">
    <source>
        <dbReference type="ARBA" id="ARBA00022475"/>
    </source>
</evidence>
<dbReference type="PROSITE" id="PS50928">
    <property type="entry name" value="ABC_TM1"/>
    <property type="match status" value="1"/>
</dbReference>
<feature type="transmembrane region" description="Helical" evidence="7">
    <location>
        <begin position="211"/>
        <end position="230"/>
    </location>
</feature>
<dbReference type="PANTHER" id="PTHR30193">
    <property type="entry name" value="ABC TRANSPORTER PERMEASE PROTEIN"/>
    <property type="match status" value="1"/>
</dbReference>
<comment type="subcellular location">
    <subcellularLocation>
        <location evidence="1 7">Cell membrane</location>
        <topology evidence="1 7">Multi-pass membrane protein</topology>
    </subcellularLocation>
</comment>
<keyword evidence="10" id="KW-1185">Reference proteome</keyword>